<evidence type="ECO:0000313" key="2">
    <source>
        <dbReference type="Proteomes" id="UP000308705"/>
    </source>
</evidence>
<evidence type="ECO:0008006" key="3">
    <source>
        <dbReference type="Google" id="ProtNLM"/>
    </source>
</evidence>
<comment type="caution">
    <text evidence="1">The sequence shown here is derived from an EMBL/GenBank/DDBJ whole genome shotgun (WGS) entry which is preliminary data.</text>
</comment>
<protein>
    <recommendedName>
        <fullName evidence="3">GNAT family N-acetyltransferase</fullName>
    </recommendedName>
</protein>
<reference evidence="1 2" key="1">
    <citation type="submission" date="2019-04" db="EMBL/GenBank/DDBJ databases">
        <title>Herbidospora sp. NEAU-GS14.nov., a novel actinomycete isolated from soil.</title>
        <authorList>
            <person name="Han L."/>
        </authorList>
    </citation>
    <scope>NUCLEOTIDE SEQUENCE [LARGE SCALE GENOMIC DNA]</scope>
    <source>
        <strain evidence="1 2">NEAU-GS14</strain>
    </source>
</reference>
<evidence type="ECO:0000313" key="1">
    <source>
        <dbReference type="EMBL" id="TKK89238.1"/>
    </source>
</evidence>
<dbReference type="EMBL" id="SZQA01000007">
    <property type="protein sequence ID" value="TKK89238.1"/>
    <property type="molecule type" value="Genomic_DNA"/>
</dbReference>
<accession>A0A4U3MIC5</accession>
<dbReference type="OrthoDB" id="3539698at2"/>
<proteinExistence type="predicted"/>
<name>A0A4U3MIC5_9ACTN</name>
<gene>
    <name evidence="1" type="ORF">FDA94_09870</name>
</gene>
<keyword evidence="2" id="KW-1185">Reference proteome</keyword>
<dbReference type="AlphaFoldDB" id="A0A4U3MIC5"/>
<dbReference type="Proteomes" id="UP000308705">
    <property type="component" value="Unassembled WGS sequence"/>
</dbReference>
<sequence>MRGIFFRRPEVRELAAASTEWAGRRGLRLRLNDDLHGWAGAVGAAMGADGVNPTFDPARSRIAPGSAFHLAALDESGDVVACGAGRLFVTRDFAALVESLALWFDPVPPEMAAGIEPATPVPALSGRIAHVGGLWVHPRLRGSGLSLTLARLIRATALDLFDADWDTWVAFQDAASRSTYGAATTVLCVDGFFPPRGRAERVFLSYATGAQVLDVVRDTVGYTAV</sequence>
<dbReference type="RefSeq" id="WP_137246745.1">
    <property type="nucleotide sequence ID" value="NZ_SZQA01000007.1"/>
</dbReference>
<dbReference type="SUPFAM" id="SSF55729">
    <property type="entry name" value="Acyl-CoA N-acyltransferases (Nat)"/>
    <property type="match status" value="1"/>
</dbReference>
<dbReference type="InterPro" id="IPR016181">
    <property type="entry name" value="Acyl_CoA_acyltransferase"/>
</dbReference>
<organism evidence="1 2">
    <name type="scientific">Herbidospora galbida</name>
    <dbReference type="NCBI Taxonomy" id="2575442"/>
    <lineage>
        <taxon>Bacteria</taxon>
        <taxon>Bacillati</taxon>
        <taxon>Actinomycetota</taxon>
        <taxon>Actinomycetes</taxon>
        <taxon>Streptosporangiales</taxon>
        <taxon>Streptosporangiaceae</taxon>
        <taxon>Herbidospora</taxon>
    </lineage>
</organism>